<evidence type="ECO:0000256" key="10">
    <source>
        <dbReference type="ARBA" id="ARBA00030775"/>
    </source>
</evidence>
<evidence type="ECO:0000256" key="8">
    <source>
        <dbReference type="ARBA" id="ARBA00023136"/>
    </source>
</evidence>
<comment type="subcellular location">
    <subcellularLocation>
        <location evidence="1">Cell inner membrane</location>
        <topology evidence="1">Single-pass membrane protein</topology>
    </subcellularLocation>
</comment>
<evidence type="ECO:0000256" key="5">
    <source>
        <dbReference type="ARBA" id="ARBA00022519"/>
    </source>
</evidence>
<dbReference type="GO" id="GO:0015627">
    <property type="term" value="C:type II protein secretion system complex"/>
    <property type="evidence" value="ECO:0007669"/>
    <property type="project" value="InterPro"/>
</dbReference>
<dbReference type="GO" id="GO:0005886">
    <property type="term" value="C:plasma membrane"/>
    <property type="evidence" value="ECO:0007669"/>
    <property type="project" value="UniProtKB-SubCell"/>
</dbReference>
<dbReference type="InterPro" id="IPR022346">
    <property type="entry name" value="T2SS_GspH"/>
</dbReference>
<proteinExistence type="inferred from homology"/>
<evidence type="ECO:0000256" key="9">
    <source>
        <dbReference type="ARBA" id="ARBA00025772"/>
    </source>
</evidence>
<dbReference type="Pfam" id="PF12019">
    <property type="entry name" value="GspH"/>
    <property type="match status" value="1"/>
</dbReference>
<dbReference type="GO" id="GO:0015628">
    <property type="term" value="P:protein secretion by the type II secretion system"/>
    <property type="evidence" value="ECO:0007669"/>
    <property type="project" value="InterPro"/>
</dbReference>
<keyword evidence="4" id="KW-0488">Methylation</keyword>
<comment type="similarity">
    <text evidence="9">Belongs to the GSP H family.</text>
</comment>
<dbReference type="Proteomes" id="UP000886339">
    <property type="component" value="Unassembled WGS sequence"/>
</dbReference>
<keyword evidence="5" id="KW-0997">Cell inner membrane</keyword>
<gene>
    <name evidence="12" type="ORF">ENJ12_13635</name>
</gene>
<evidence type="ECO:0000256" key="2">
    <source>
        <dbReference type="ARBA" id="ARBA00021549"/>
    </source>
</evidence>
<evidence type="ECO:0000256" key="3">
    <source>
        <dbReference type="ARBA" id="ARBA00022475"/>
    </source>
</evidence>
<keyword evidence="7" id="KW-1133">Transmembrane helix</keyword>
<dbReference type="InterPro" id="IPR045584">
    <property type="entry name" value="Pilin-like"/>
</dbReference>
<protein>
    <recommendedName>
        <fullName evidence="2">Type II secretion system protein H</fullName>
    </recommendedName>
    <alternativeName>
        <fullName evidence="10">General secretion pathway protein H</fullName>
    </alternativeName>
</protein>
<evidence type="ECO:0000256" key="4">
    <source>
        <dbReference type="ARBA" id="ARBA00022481"/>
    </source>
</evidence>
<feature type="domain" description="General secretion pathway GspH" evidence="11">
    <location>
        <begin position="4"/>
        <end position="120"/>
    </location>
</feature>
<name>A0A831WBU7_9GAMM</name>
<dbReference type="Gene3D" id="3.55.40.10">
    <property type="entry name" value="minor pseudopilin epsh domain"/>
    <property type="match status" value="1"/>
</dbReference>
<dbReference type="AlphaFoldDB" id="A0A831WBU7"/>
<evidence type="ECO:0000256" key="7">
    <source>
        <dbReference type="ARBA" id="ARBA00022989"/>
    </source>
</evidence>
<evidence type="ECO:0000259" key="11">
    <source>
        <dbReference type="Pfam" id="PF12019"/>
    </source>
</evidence>
<evidence type="ECO:0000256" key="6">
    <source>
        <dbReference type="ARBA" id="ARBA00022692"/>
    </source>
</evidence>
<dbReference type="EMBL" id="DRLF01000473">
    <property type="protein sequence ID" value="HEC07892.1"/>
    <property type="molecule type" value="Genomic_DNA"/>
</dbReference>
<keyword evidence="6" id="KW-0812">Transmembrane</keyword>
<organism evidence="12">
    <name type="scientific">Thiolapillus brandeum</name>
    <dbReference type="NCBI Taxonomy" id="1076588"/>
    <lineage>
        <taxon>Bacteria</taxon>
        <taxon>Pseudomonadati</taxon>
        <taxon>Pseudomonadota</taxon>
        <taxon>Gammaproteobacteria</taxon>
        <taxon>Chromatiales</taxon>
        <taxon>Sedimenticolaceae</taxon>
        <taxon>Thiolapillus</taxon>
    </lineage>
</organism>
<evidence type="ECO:0000256" key="1">
    <source>
        <dbReference type="ARBA" id="ARBA00004377"/>
    </source>
</evidence>
<comment type="caution">
    <text evidence="12">The sequence shown here is derived from an EMBL/GenBank/DDBJ whole genome shotgun (WGS) entry which is preliminary data.</text>
</comment>
<feature type="non-terminal residue" evidence="12">
    <location>
        <position position="1"/>
    </location>
</feature>
<evidence type="ECO:0000313" key="12">
    <source>
        <dbReference type="EMBL" id="HEC07892.1"/>
    </source>
</evidence>
<reference evidence="12" key="1">
    <citation type="journal article" date="2020" name="mSystems">
        <title>Genome- and Community-Level Interaction Insights into Carbon Utilization and Element Cycling Functions of Hydrothermarchaeota in Hydrothermal Sediment.</title>
        <authorList>
            <person name="Zhou Z."/>
            <person name="Liu Y."/>
            <person name="Xu W."/>
            <person name="Pan J."/>
            <person name="Luo Z.H."/>
            <person name="Li M."/>
        </authorList>
    </citation>
    <scope>NUCLEOTIDE SEQUENCE [LARGE SCALE GENOMIC DNA]</scope>
    <source>
        <strain evidence="12">HyVt-458</strain>
    </source>
</reference>
<dbReference type="SUPFAM" id="SSF54523">
    <property type="entry name" value="Pili subunits"/>
    <property type="match status" value="1"/>
</dbReference>
<sequence length="130" mass="13739">TTQINSLVASLQRARSEAILRHLPVTVCSSSNGSACTDDNWQDGWIVFVDVNGDAAVDAEDEILQAQAQLNGDTSLDSSSGDTRIVYDSRGFTPNTSLTFSLCDDRGSSYGKSISISNTGRVTRGGAVTC</sequence>
<keyword evidence="8" id="KW-0472">Membrane</keyword>
<accession>A0A831WBU7</accession>
<keyword evidence="3" id="KW-1003">Cell membrane</keyword>